<feature type="transmembrane region" description="Helical" evidence="8">
    <location>
        <begin position="241"/>
        <end position="262"/>
    </location>
</feature>
<dbReference type="Proteomes" id="UP000276407">
    <property type="component" value="Chromosome 1"/>
</dbReference>
<evidence type="ECO:0000256" key="7">
    <source>
        <dbReference type="ARBA" id="ARBA00023136"/>
    </source>
</evidence>
<dbReference type="RefSeq" id="WP_123179397.1">
    <property type="nucleotide sequence ID" value="NZ_CP033614.1"/>
</dbReference>
<reference evidence="9 10" key="1">
    <citation type="submission" date="2018-11" db="EMBL/GenBank/DDBJ databases">
        <title>Complete genome sequence of Leptospira kmetyi isolate LS 001/16 from soil sample associated with a leptospirosis patient in Kelantan.</title>
        <authorList>
            <person name="Muhammad Yusoff F."/>
            <person name="Muhammad Yusoff S."/>
            <person name="Ahmad M.N."/>
            <person name="Yusof N.Y."/>
            <person name="Aziah I."/>
        </authorList>
    </citation>
    <scope>NUCLEOTIDE SEQUENCE [LARGE SCALE GENOMIC DNA]</scope>
    <source>
        <strain evidence="9 10">LS 001/16</strain>
    </source>
</reference>
<evidence type="ECO:0000256" key="4">
    <source>
        <dbReference type="ARBA" id="ARBA00022692"/>
    </source>
</evidence>
<evidence type="ECO:0000256" key="2">
    <source>
        <dbReference type="ARBA" id="ARBA00022475"/>
    </source>
</evidence>
<keyword evidence="5 9" id="KW-0378">Hydrolase</keyword>
<dbReference type="NCBIfam" id="TIGR04178">
    <property type="entry name" value="exo_archaeo"/>
    <property type="match status" value="1"/>
</dbReference>
<gene>
    <name evidence="9" type="primary">xrtN</name>
    <name evidence="9" type="ORF">EFP84_06910</name>
</gene>
<proteinExistence type="predicted"/>
<evidence type="ECO:0000313" key="10">
    <source>
        <dbReference type="Proteomes" id="UP000276407"/>
    </source>
</evidence>
<feature type="transmembrane region" description="Helical" evidence="8">
    <location>
        <begin position="283"/>
        <end position="302"/>
    </location>
</feature>
<feature type="transmembrane region" description="Helical" evidence="8">
    <location>
        <begin position="17"/>
        <end position="34"/>
    </location>
</feature>
<protein>
    <submittedName>
        <fullName evidence="9">Exosortase N</fullName>
        <ecNumber evidence="9">3.4.22.-</ecNumber>
    </submittedName>
</protein>
<feature type="transmembrane region" description="Helical" evidence="8">
    <location>
        <begin position="205"/>
        <end position="229"/>
    </location>
</feature>
<evidence type="ECO:0000256" key="6">
    <source>
        <dbReference type="ARBA" id="ARBA00022989"/>
    </source>
</evidence>
<evidence type="ECO:0000256" key="5">
    <source>
        <dbReference type="ARBA" id="ARBA00022801"/>
    </source>
</evidence>
<feature type="transmembrane region" description="Helical" evidence="8">
    <location>
        <begin position="70"/>
        <end position="89"/>
    </location>
</feature>
<dbReference type="AlphaFoldDB" id="A0AAD0ULX0"/>
<feature type="transmembrane region" description="Helical" evidence="8">
    <location>
        <begin position="120"/>
        <end position="139"/>
    </location>
</feature>
<dbReference type="NCBIfam" id="TIGR04476">
    <property type="entry name" value="exosort_XrtN"/>
    <property type="match status" value="1"/>
</dbReference>
<dbReference type="Pfam" id="PF09721">
    <property type="entry name" value="Exosortase_EpsH"/>
    <property type="match status" value="1"/>
</dbReference>
<keyword evidence="7 8" id="KW-0472">Membrane</keyword>
<keyword evidence="3" id="KW-0645">Protease</keyword>
<evidence type="ECO:0000256" key="3">
    <source>
        <dbReference type="ARBA" id="ARBA00022670"/>
    </source>
</evidence>
<keyword evidence="4 8" id="KW-0812">Transmembrane</keyword>
<evidence type="ECO:0000256" key="1">
    <source>
        <dbReference type="ARBA" id="ARBA00004651"/>
    </source>
</evidence>
<evidence type="ECO:0000313" key="9">
    <source>
        <dbReference type="EMBL" id="AYV55265.1"/>
    </source>
</evidence>
<feature type="transmembrane region" description="Helical" evidence="8">
    <location>
        <begin position="95"/>
        <end position="113"/>
    </location>
</feature>
<keyword evidence="2" id="KW-1003">Cell membrane</keyword>
<dbReference type="GO" id="GO:0006508">
    <property type="term" value="P:proteolysis"/>
    <property type="evidence" value="ECO:0007669"/>
    <property type="project" value="UniProtKB-KW"/>
</dbReference>
<dbReference type="EMBL" id="CP033614">
    <property type="protein sequence ID" value="AYV55265.1"/>
    <property type="molecule type" value="Genomic_DNA"/>
</dbReference>
<dbReference type="GO" id="GO:0005886">
    <property type="term" value="C:plasma membrane"/>
    <property type="evidence" value="ECO:0007669"/>
    <property type="project" value="UniProtKB-SubCell"/>
</dbReference>
<keyword evidence="6 8" id="KW-1133">Transmembrane helix</keyword>
<accession>A0AAD0ULX0</accession>
<dbReference type="InterPro" id="IPR026392">
    <property type="entry name" value="Exo/Archaeosortase_dom"/>
</dbReference>
<sequence>MTTTLLTTFDASAKRRALFSIGILSILCSIPMIRVGQDLLSARSVFELYPILFLPLLIRSRTEEETISNFKKTILTFLPGTLFVIFGIIFQRLSLVWIGSFWNLLCVFHLGGIRFAWPAPFLIFAIPPITGFGSLLIGYKLRLIVTQIAIHFIQLVDKGSIAVGNQILFHGEWFLVDRVCEGMKMGLASILIAAAFALRSDRRGAILIGMIALPLWFFSNLCRICLLVLFQIPAATWRHEFVGVVLFICGVVIPLAILSLIFPNSDPKEFNFSNIVLRSPSKILWLILPLLTIGFLFSNRLIPINTRSWPSQIHSFRLDSESTLKDPRIAVYRSGENYLILKRELFAIGTGHDPRICFEAVGFSFTEQGGENGINRGQLKSPSGANPILLWWFSITENNTLDETGLANIENLAPRRSTSDLDWRWKRFLGADVIQWNLYGPNEKELYRIAKTISKDPIGFGI</sequence>
<organism evidence="9 10">
    <name type="scientific">Leptospira kmetyi</name>
    <dbReference type="NCBI Taxonomy" id="408139"/>
    <lineage>
        <taxon>Bacteria</taxon>
        <taxon>Pseudomonadati</taxon>
        <taxon>Spirochaetota</taxon>
        <taxon>Spirochaetia</taxon>
        <taxon>Leptospirales</taxon>
        <taxon>Leptospiraceae</taxon>
        <taxon>Leptospira</taxon>
    </lineage>
</organism>
<dbReference type="EC" id="3.4.22.-" evidence="9"/>
<feature type="transmembrane region" description="Helical" evidence="8">
    <location>
        <begin position="182"/>
        <end position="198"/>
    </location>
</feature>
<dbReference type="InterPro" id="IPR031006">
    <property type="entry name" value="Exosort_XrtN"/>
</dbReference>
<dbReference type="KEGG" id="lkm:EFP84_06910"/>
<dbReference type="GO" id="GO:0008233">
    <property type="term" value="F:peptidase activity"/>
    <property type="evidence" value="ECO:0007669"/>
    <property type="project" value="UniProtKB-KW"/>
</dbReference>
<comment type="subcellular location">
    <subcellularLocation>
        <location evidence="1">Cell membrane</location>
        <topology evidence="1">Multi-pass membrane protein</topology>
    </subcellularLocation>
</comment>
<name>A0AAD0ULX0_9LEPT</name>
<evidence type="ECO:0000256" key="8">
    <source>
        <dbReference type="SAM" id="Phobius"/>
    </source>
</evidence>
<dbReference type="InterPro" id="IPR019127">
    <property type="entry name" value="Exosortase"/>
</dbReference>